<keyword evidence="2" id="KW-1185">Reference proteome</keyword>
<evidence type="ECO:0000313" key="2">
    <source>
        <dbReference type="Proteomes" id="UP000799424"/>
    </source>
</evidence>
<organism evidence="1 2">
    <name type="scientific">Ophiobolus disseminans</name>
    <dbReference type="NCBI Taxonomy" id="1469910"/>
    <lineage>
        <taxon>Eukaryota</taxon>
        <taxon>Fungi</taxon>
        <taxon>Dikarya</taxon>
        <taxon>Ascomycota</taxon>
        <taxon>Pezizomycotina</taxon>
        <taxon>Dothideomycetes</taxon>
        <taxon>Pleosporomycetidae</taxon>
        <taxon>Pleosporales</taxon>
        <taxon>Pleosporineae</taxon>
        <taxon>Phaeosphaeriaceae</taxon>
        <taxon>Ophiobolus</taxon>
    </lineage>
</organism>
<proteinExistence type="predicted"/>
<evidence type="ECO:0000313" key="1">
    <source>
        <dbReference type="EMBL" id="KAF2824034.1"/>
    </source>
</evidence>
<reference evidence="1" key="1">
    <citation type="journal article" date="2020" name="Stud. Mycol.">
        <title>101 Dothideomycetes genomes: a test case for predicting lifestyles and emergence of pathogens.</title>
        <authorList>
            <person name="Haridas S."/>
            <person name="Albert R."/>
            <person name="Binder M."/>
            <person name="Bloem J."/>
            <person name="Labutti K."/>
            <person name="Salamov A."/>
            <person name="Andreopoulos B."/>
            <person name="Baker S."/>
            <person name="Barry K."/>
            <person name="Bills G."/>
            <person name="Bluhm B."/>
            <person name="Cannon C."/>
            <person name="Castanera R."/>
            <person name="Culley D."/>
            <person name="Daum C."/>
            <person name="Ezra D."/>
            <person name="Gonzalez J."/>
            <person name="Henrissat B."/>
            <person name="Kuo A."/>
            <person name="Liang C."/>
            <person name="Lipzen A."/>
            <person name="Lutzoni F."/>
            <person name="Magnuson J."/>
            <person name="Mondo S."/>
            <person name="Nolan M."/>
            <person name="Ohm R."/>
            <person name="Pangilinan J."/>
            <person name="Park H.-J."/>
            <person name="Ramirez L."/>
            <person name="Alfaro M."/>
            <person name="Sun H."/>
            <person name="Tritt A."/>
            <person name="Yoshinaga Y."/>
            <person name="Zwiers L.-H."/>
            <person name="Turgeon B."/>
            <person name="Goodwin S."/>
            <person name="Spatafora J."/>
            <person name="Crous P."/>
            <person name="Grigoriev I."/>
        </authorList>
    </citation>
    <scope>NUCLEOTIDE SEQUENCE</scope>
    <source>
        <strain evidence="1">CBS 113818</strain>
    </source>
</reference>
<protein>
    <submittedName>
        <fullName evidence="1">Uncharacterized protein</fullName>
    </submittedName>
</protein>
<gene>
    <name evidence="1" type="ORF">CC86DRAFT_409046</name>
</gene>
<dbReference type="Proteomes" id="UP000799424">
    <property type="component" value="Unassembled WGS sequence"/>
</dbReference>
<sequence length="127" mass="14340">MENPSMLRTVHATAWAGIPISVGPEGKWKRKSATTENSSRAAEFVFAYRVRGIKVRRKGGVKAHRQYDKGALFNNELKRIHEEETEVDLLELNGDVDGDEFDLECNQVKQECDDVAGEVICVMPEEF</sequence>
<name>A0A6A6ZUA6_9PLEO</name>
<dbReference type="EMBL" id="MU006231">
    <property type="protein sequence ID" value="KAF2824034.1"/>
    <property type="molecule type" value="Genomic_DNA"/>
</dbReference>
<accession>A0A6A6ZUA6</accession>
<dbReference type="AlphaFoldDB" id="A0A6A6ZUA6"/>